<name>A0A7R9FMJ2_9NEOP</name>
<accession>A0A7R9FMJ2</accession>
<dbReference type="AlphaFoldDB" id="A0A7R9FMJ2"/>
<sequence length="79" mass="9075">MSKFFNSLSSVDGVFASQGTFRPPVEMELLEGISFSERSTIENNSIMTIYHNNFINNNTEFCFSICGHDDKRLRPVYNE</sequence>
<protein>
    <submittedName>
        <fullName evidence="1">Uncharacterized protein</fullName>
    </submittedName>
</protein>
<proteinExistence type="predicted"/>
<reference evidence="1" key="1">
    <citation type="submission" date="2020-11" db="EMBL/GenBank/DDBJ databases">
        <authorList>
            <person name="Tran Van P."/>
        </authorList>
    </citation>
    <scope>NUCLEOTIDE SEQUENCE</scope>
</reference>
<gene>
    <name evidence="1" type="ORF">TTEB3V08_LOCUS3582</name>
</gene>
<organism evidence="1">
    <name type="scientific">Timema tahoe</name>
    <dbReference type="NCBI Taxonomy" id="61484"/>
    <lineage>
        <taxon>Eukaryota</taxon>
        <taxon>Metazoa</taxon>
        <taxon>Ecdysozoa</taxon>
        <taxon>Arthropoda</taxon>
        <taxon>Hexapoda</taxon>
        <taxon>Insecta</taxon>
        <taxon>Pterygota</taxon>
        <taxon>Neoptera</taxon>
        <taxon>Polyneoptera</taxon>
        <taxon>Phasmatodea</taxon>
        <taxon>Timematodea</taxon>
        <taxon>Timematoidea</taxon>
        <taxon>Timematidae</taxon>
        <taxon>Timema</taxon>
    </lineage>
</organism>
<evidence type="ECO:0000313" key="1">
    <source>
        <dbReference type="EMBL" id="CAD7455515.1"/>
    </source>
</evidence>
<dbReference type="EMBL" id="OE000941">
    <property type="protein sequence ID" value="CAD7455515.1"/>
    <property type="molecule type" value="Genomic_DNA"/>
</dbReference>